<feature type="transmembrane region" description="Helical" evidence="1">
    <location>
        <begin position="130"/>
        <end position="163"/>
    </location>
</feature>
<proteinExistence type="predicted"/>
<feature type="transmembrane region" description="Helical" evidence="1">
    <location>
        <begin position="184"/>
        <end position="204"/>
    </location>
</feature>
<dbReference type="EMBL" id="JBHUOQ010000001">
    <property type="protein sequence ID" value="MFD2830006.1"/>
    <property type="molecule type" value="Genomic_DNA"/>
</dbReference>
<sequence length="267" mass="30457">MDHHPTFKEMVHIEFKKIYNKKHLYFLIPLFILSAVGIVDSFFDGDGRRMVAFLPFLLPGVVSAVNTLSVLWKKDLGPTEAIFNFTFSAFFISLPLIIFNLIILIIFWLLPFSRELLETFDRHAWWRGSIIIQSLNIVLLGYFVQMLGLLIMMLVIVLPVLSIKNPNTVTLGSNLEFFNNENQRNWRAVCVYFGLSSFIIGFIISMESSPFEIIENAVLAVSHTGMMGTFEGVRFVIGALFLLTGIVLMLIPIILVIIIMTRNTMKK</sequence>
<keyword evidence="3" id="KW-1185">Reference proteome</keyword>
<reference evidence="3" key="1">
    <citation type="journal article" date="2019" name="Int. J. Syst. Evol. Microbiol.">
        <title>The Global Catalogue of Microorganisms (GCM) 10K type strain sequencing project: providing services to taxonomists for standard genome sequencing and annotation.</title>
        <authorList>
            <consortium name="The Broad Institute Genomics Platform"/>
            <consortium name="The Broad Institute Genome Sequencing Center for Infectious Disease"/>
            <person name="Wu L."/>
            <person name="Ma J."/>
        </authorList>
    </citation>
    <scope>NUCLEOTIDE SEQUENCE [LARGE SCALE GENOMIC DNA]</scope>
    <source>
        <strain evidence="3">KCTC 33575</strain>
    </source>
</reference>
<keyword evidence="1" id="KW-0812">Transmembrane</keyword>
<comment type="caution">
    <text evidence="2">The sequence shown here is derived from an EMBL/GenBank/DDBJ whole genome shotgun (WGS) entry which is preliminary data.</text>
</comment>
<keyword evidence="1" id="KW-0472">Membrane</keyword>
<name>A0ABW5WXF1_9STAP</name>
<evidence type="ECO:0000313" key="2">
    <source>
        <dbReference type="EMBL" id="MFD2830006.1"/>
    </source>
</evidence>
<dbReference type="Proteomes" id="UP001597519">
    <property type="component" value="Unassembled WGS sequence"/>
</dbReference>
<evidence type="ECO:0000256" key="1">
    <source>
        <dbReference type="SAM" id="Phobius"/>
    </source>
</evidence>
<keyword evidence="1" id="KW-1133">Transmembrane helix</keyword>
<accession>A0ABW5WXF1</accession>
<evidence type="ECO:0008006" key="4">
    <source>
        <dbReference type="Google" id="ProtNLM"/>
    </source>
</evidence>
<gene>
    <name evidence="2" type="ORF">ACFSX4_05945</name>
</gene>
<organism evidence="2 3">
    <name type="scientific">Corticicoccus populi</name>
    <dbReference type="NCBI Taxonomy" id="1812821"/>
    <lineage>
        <taxon>Bacteria</taxon>
        <taxon>Bacillati</taxon>
        <taxon>Bacillota</taxon>
        <taxon>Bacilli</taxon>
        <taxon>Bacillales</taxon>
        <taxon>Staphylococcaceae</taxon>
        <taxon>Corticicoccus</taxon>
    </lineage>
</organism>
<feature type="transmembrane region" description="Helical" evidence="1">
    <location>
        <begin position="49"/>
        <end position="71"/>
    </location>
</feature>
<feature type="transmembrane region" description="Helical" evidence="1">
    <location>
        <begin position="83"/>
        <end position="110"/>
    </location>
</feature>
<feature type="transmembrane region" description="Helical" evidence="1">
    <location>
        <begin position="24"/>
        <end position="43"/>
    </location>
</feature>
<dbReference type="RefSeq" id="WP_377772526.1">
    <property type="nucleotide sequence ID" value="NZ_JBHUOQ010000001.1"/>
</dbReference>
<protein>
    <recommendedName>
        <fullName evidence="4">Glycerophosphoryl diester phosphodiesterase membrane domain-containing protein</fullName>
    </recommendedName>
</protein>
<feature type="transmembrane region" description="Helical" evidence="1">
    <location>
        <begin position="235"/>
        <end position="260"/>
    </location>
</feature>
<evidence type="ECO:0000313" key="3">
    <source>
        <dbReference type="Proteomes" id="UP001597519"/>
    </source>
</evidence>